<dbReference type="AlphaFoldDB" id="A0A8J5QYK9"/>
<gene>
    <name evidence="7" type="ORF">G9C98_002779</name>
</gene>
<feature type="domain" description="MYND-type" evidence="6">
    <location>
        <begin position="10"/>
        <end position="47"/>
    </location>
</feature>
<dbReference type="Proteomes" id="UP000729913">
    <property type="component" value="Unassembled WGS sequence"/>
</dbReference>
<reference evidence="7" key="1">
    <citation type="submission" date="2020-03" db="EMBL/GenBank/DDBJ databases">
        <authorList>
            <person name="Chebbi M.A."/>
            <person name="Drezen J.M."/>
        </authorList>
    </citation>
    <scope>NUCLEOTIDE SEQUENCE</scope>
    <source>
        <tissue evidence="7">Whole body</tissue>
    </source>
</reference>
<dbReference type="PANTHER" id="PTHR12298">
    <property type="entry name" value="PCDC2 PROGRAMMED CELL DEATH PROTEIN 2 -RELATED"/>
    <property type="match status" value="1"/>
</dbReference>
<proteinExistence type="predicted"/>
<organism evidence="7 8">
    <name type="scientific">Cotesia typhae</name>
    <dbReference type="NCBI Taxonomy" id="2053667"/>
    <lineage>
        <taxon>Eukaryota</taxon>
        <taxon>Metazoa</taxon>
        <taxon>Ecdysozoa</taxon>
        <taxon>Arthropoda</taxon>
        <taxon>Hexapoda</taxon>
        <taxon>Insecta</taxon>
        <taxon>Pterygota</taxon>
        <taxon>Neoptera</taxon>
        <taxon>Endopterygota</taxon>
        <taxon>Hymenoptera</taxon>
        <taxon>Apocrita</taxon>
        <taxon>Ichneumonoidea</taxon>
        <taxon>Braconidae</taxon>
        <taxon>Microgastrinae</taxon>
        <taxon>Cotesia</taxon>
    </lineage>
</organism>
<dbReference type="GO" id="GO:0008270">
    <property type="term" value="F:zinc ion binding"/>
    <property type="evidence" value="ECO:0007669"/>
    <property type="project" value="UniProtKB-KW"/>
</dbReference>
<evidence type="ECO:0000256" key="4">
    <source>
        <dbReference type="PROSITE-ProRule" id="PRU00134"/>
    </source>
</evidence>
<evidence type="ECO:0000256" key="2">
    <source>
        <dbReference type="ARBA" id="ARBA00022771"/>
    </source>
</evidence>
<dbReference type="Pfam" id="PF01753">
    <property type="entry name" value="zf-MYND"/>
    <property type="match status" value="1"/>
</dbReference>
<dbReference type="PROSITE" id="PS01360">
    <property type="entry name" value="ZF_MYND_1"/>
    <property type="match status" value="1"/>
</dbReference>
<accession>A0A8J5QYK9</accession>
<evidence type="ECO:0000256" key="3">
    <source>
        <dbReference type="ARBA" id="ARBA00022833"/>
    </source>
</evidence>
<dbReference type="EMBL" id="JAAOIC020000016">
    <property type="protein sequence ID" value="KAG8041486.1"/>
    <property type="molecule type" value="Genomic_DNA"/>
</dbReference>
<evidence type="ECO:0000313" key="7">
    <source>
        <dbReference type="EMBL" id="KAG8041486.1"/>
    </source>
</evidence>
<reference evidence="7" key="2">
    <citation type="submission" date="2021-04" db="EMBL/GenBank/DDBJ databases">
        <title>Genome-wide patterns of bracovirus chromosomal integration into multiple host tissues during parasitism.</title>
        <authorList>
            <person name="Chebbi M.A.C."/>
        </authorList>
    </citation>
    <scope>NUCLEOTIDE SEQUENCE</scope>
    <source>
        <tissue evidence="7">Whole body</tissue>
    </source>
</reference>
<dbReference type="PANTHER" id="PTHR12298:SF4">
    <property type="entry name" value="PROGRAMMED CELL DEATH PROTEIN 2"/>
    <property type="match status" value="1"/>
</dbReference>
<keyword evidence="3" id="KW-0862">Zinc</keyword>
<keyword evidence="1" id="KW-0479">Metal-binding</keyword>
<dbReference type="PROSITE" id="PS50865">
    <property type="entry name" value="ZF_MYND_2"/>
    <property type="match status" value="1"/>
</dbReference>
<comment type="caution">
    <text evidence="7">The sequence shown here is derived from an EMBL/GenBank/DDBJ whole genome shotgun (WGS) entry which is preliminary data.</text>
</comment>
<feature type="compositionally biased region" description="Acidic residues" evidence="5">
    <location>
        <begin position="87"/>
        <end position="108"/>
    </location>
</feature>
<evidence type="ECO:0000259" key="6">
    <source>
        <dbReference type="PROSITE" id="PS50865"/>
    </source>
</evidence>
<evidence type="ECO:0000313" key="8">
    <source>
        <dbReference type="Proteomes" id="UP000729913"/>
    </source>
</evidence>
<evidence type="ECO:0000256" key="5">
    <source>
        <dbReference type="SAM" id="MobiDB-lite"/>
    </source>
</evidence>
<sequence length="171" mass="20011">MNVSYWTKVCRVCNIKAPSHCKKCQQANYCCRRHQIVDWKAGHDKLCAKLADLGLKERIEAKNKSKGPKKDEEEEEEIYKGFLFPEYEIESEDEPADEDCDSNDDDEDDGKKEKEEMEKLKKMMVEKKAGCLQDVEDKQLEEAAKEDDDEAFTAFKERIKRRPAQILRQEI</sequence>
<evidence type="ECO:0000256" key="1">
    <source>
        <dbReference type="ARBA" id="ARBA00022723"/>
    </source>
</evidence>
<protein>
    <recommendedName>
        <fullName evidence="6">MYND-type domain-containing protein</fullName>
    </recommendedName>
</protein>
<dbReference type="InterPro" id="IPR002893">
    <property type="entry name" value="Znf_MYND"/>
</dbReference>
<feature type="region of interest" description="Disordered" evidence="5">
    <location>
        <begin position="86"/>
        <end position="117"/>
    </location>
</feature>
<name>A0A8J5QYK9_9HYME</name>
<keyword evidence="8" id="KW-1185">Reference proteome</keyword>
<keyword evidence="2 4" id="KW-0863">Zinc-finger</keyword>
<dbReference type="OrthoDB" id="443682at2759"/>